<protein>
    <recommendedName>
        <fullName evidence="11">Mechanosensitive ion channel</fullName>
    </recommendedName>
</protein>
<evidence type="ECO:0000256" key="1">
    <source>
        <dbReference type="ARBA" id="ARBA00004651"/>
    </source>
</evidence>
<dbReference type="GO" id="GO:0005886">
    <property type="term" value="C:plasma membrane"/>
    <property type="evidence" value="ECO:0007669"/>
    <property type="project" value="UniProtKB-SubCell"/>
</dbReference>
<organism evidence="10">
    <name type="scientific">Neobodo designis</name>
    <name type="common">Flagellated protozoan</name>
    <name type="synonym">Bodo designis</name>
    <dbReference type="NCBI Taxonomy" id="312471"/>
    <lineage>
        <taxon>Eukaryota</taxon>
        <taxon>Discoba</taxon>
        <taxon>Euglenozoa</taxon>
        <taxon>Kinetoplastea</taxon>
        <taxon>Metakinetoplastina</taxon>
        <taxon>Neobodonida</taxon>
        <taxon>Neobodo</taxon>
    </lineage>
</organism>
<evidence type="ECO:0000256" key="3">
    <source>
        <dbReference type="ARBA" id="ARBA00022475"/>
    </source>
</evidence>
<feature type="domain" description="Mechanosensitive ion channel MscS" evidence="8">
    <location>
        <begin position="71"/>
        <end position="130"/>
    </location>
</feature>
<keyword evidence="6 7" id="KW-0472">Membrane</keyword>
<evidence type="ECO:0000256" key="2">
    <source>
        <dbReference type="ARBA" id="ARBA00008017"/>
    </source>
</evidence>
<evidence type="ECO:0000256" key="7">
    <source>
        <dbReference type="SAM" id="Phobius"/>
    </source>
</evidence>
<keyword evidence="3" id="KW-1003">Cell membrane</keyword>
<dbReference type="Pfam" id="PF21088">
    <property type="entry name" value="MS_channel_1st"/>
    <property type="match status" value="1"/>
</dbReference>
<dbReference type="Gene3D" id="1.10.287.1260">
    <property type="match status" value="1"/>
</dbReference>
<dbReference type="InterPro" id="IPR045275">
    <property type="entry name" value="MscS_archaea/bacteria_type"/>
</dbReference>
<evidence type="ECO:0000313" key="10">
    <source>
        <dbReference type="EMBL" id="CAD9151030.1"/>
    </source>
</evidence>
<accession>A0A7S1QXZ9</accession>
<comment type="similarity">
    <text evidence="2">Belongs to the MscS (TC 1.A.23) family.</text>
</comment>
<comment type="subcellular location">
    <subcellularLocation>
        <location evidence="1">Cell membrane</location>
        <topology evidence="1">Multi-pass membrane protein</topology>
    </subcellularLocation>
</comment>
<sequence length="258" mass="27841">MKRVYSSVLSRTALVPDPATRSLISRILASSTYAVGTFVALGTFGVDTSPVLAAMGISGATIGFACKDVGANMVAGLSLAASRPFEHGRTISVGAFKGLVDHWDTRYLYLRGPKGELIHVPNSVVFTSVITVHDPPESAFQRDKQGDVMGESDKRVKQVTDSVRGAVEDVAGDVSEAQQRLTRAGDRTVHRVRMVSWVFTGLVAVFIAAVIFLAYVFDTVVNDENSIFTAFDRTEKRALTLWQRAKAAMTGTDPAKVQ</sequence>
<dbReference type="Gene3D" id="2.30.30.60">
    <property type="match status" value="1"/>
</dbReference>
<keyword evidence="5 7" id="KW-1133">Transmembrane helix</keyword>
<evidence type="ECO:0000256" key="4">
    <source>
        <dbReference type="ARBA" id="ARBA00022692"/>
    </source>
</evidence>
<dbReference type="SUPFAM" id="SSF50182">
    <property type="entry name" value="Sm-like ribonucleoproteins"/>
    <property type="match status" value="1"/>
</dbReference>
<name>A0A7S1QXZ9_NEODS</name>
<evidence type="ECO:0000256" key="6">
    <source>
        <dbReference type="ARBA" id="ARBA00023136"/>
    </source>
</evidence>
<gene>
    <name evidence="10" type="ORF">NDES1114_LOCUS32839</name>
</gene>
<evidence type="ECO:0000256" key="5">
    <source>
        <dbReference type="ARBA" id="ARBA00022989"/>
    </source>
</evidence>
<dbReference type="PANTHER" id="PTHR30221">
    <property type="entry name" value="SMALL-CONDUCTANCE MECHANOSENSITIVE CHANNEL"/>
    <property type="match status" value="1"/>
</dbReference>
<dbReference type="InterPro" id="IPR006685">
    <property type="entry name" value="MscS_channel_2nd"/>
</dbReference>
<dbReference type="PANTHER" id="PTHR30221:SF1">
    <property type="entry name" value="SMALL-CONDUCTANCE MECHANOSENSITIVE CHANNEL"/>
    <property type="match status" value="1"/>
</dbReference>
<dbReference type="InterPro" id="IPR049142">
    <property type="entry name" value="MS_channel_1st"/>
</dbReference>
<evidence type="ECO:0000259" key="8">
    <source>
        <dbReference type="Pfam" id="PF00924"/>
    </source>
</evidence>
<dbReference type="Pfam" id="PF00924">
    <property type="entry name" value="MS_channel_2nd"/>
    <property type="match status" value="1"/>
</dbReference>
<evidence type="ECO:0008006" key="11">
    <source>
        <dbReference type="Google" id="ProtNLM"/>
    </source>
</evidence>
<proteinExistence type="inferred from homology"/>
<dbReference type="InterPro" id="IPR011014">
    <property type="entry name" value="MscS_channel_TM-2"/>
</dbReference>
<dbReference type="InterPro" id="IPR023408">
    <property type="entry name" value="MscS_beta-dom_sf"/>
</dbReference>
<dbReference type="EMBL" id="HBGF01049133">
    <property type="protein sequence ID" value="CAD9151030.1"/>
    <property type="molecule type" value="Transcribed_RNA"/>
</dbReference>
<dbReference type="SUPFAM" id="SSF82861">
    <property type="entry name" value="Mechanosensitive channel protein MscS (YggB), transmembrane region"/>
    <property type="match status" value="1"/>
</dbReference>
<reference evidence="10" key="1">
    <citation type="submission" date="2021-01" db="EMBL/GenBank/DDBJ databases">
        <authorList>
            <person name="Corre E."/>
            <person name="Pelletier E."/>
            <person name="Niang G."/>
            <person name="Scheremetjew M."/>
            <person name="Finn R."/>
            <person name="Kale V."/>
            <person name="Holt S."/>
            <person name="Cochrane G."/>
            <person name="Meng A."/>
            <person name="Brown T."/>
            <person name="Cohen L."/>
        </authorList>
    </citation>
    <scope>NUCLEOTIDE SEQUENCE</scope>
    <source>
        <strain evidence="10">CCAP 1951/1</strain>
    </source>
</reference>
<keyword evidence="4 7" id="KW-0812">Transmembrane</keyword>
<evidence type="ECO:0000259" key="9">
    <source>
        <dbReference type="Pfam" id="PF21088"/>
    </source>
</evidence>
<dbReference type="InterPro" id="IPR010920">
    <property type="entry name" value="LSM_dom_sf"/>
</dbReference>
<dbReference type="AlphaFoldDB" id="A0A7S1QXZ9"/>
<feature type="domain" description="Mechanosensitive ion channel transmembrane helices 2/3" evidence="9">
    <location>
        <begin position="32"/>
        <end position="65"/>
    </location>
</feature>
<dbReference type="GO" id="GO:0008381">
    <property type="term" value="F:mechanosensitive monoatomic ion channel activity"/>
    <property type="evidence" value="ECO:0007669"/>
    <property type="project" value="InterPro"/>
</dbReference>
<feature type="transmembrane region" description="Helical" evidence="7">
    <location>
        <begin position="197"/>
        <end position="217"/>
    </location>
</feature>